<dbReference type="EMBL" id="ML769389">
    <property type="protein sequence ID" value="KAE9408807.1"/>
    <property type="molecule type" value="Genomic_DNA"/>
</dbReference>
<protein>
    <submittedName>
        <fullName evidence="1">Uncharacterized protein</fullName>
    </submittedName>
</protein>
<name>A0A6A4IIH1_9AGAR</name>
<proteinExistence type="predicted"/>
<sequence>MPKHCACEPQTQIMYTNVINPYGYKLDTSSIYVVSFFDFHSFISVYSMHLCKPKYISSLHMCWLIKPEAGAPSQEVHAQDRMRRMRKDFGLDLESELDSLEGESSSWLSSKHQQPILLELSVCTSGPITCFISASARTNISTIPTTSSPAHSHLHLRLLRLVLVHLHLHSQSLEPDSESSRGRFEC</sequence>
<reference evidence="1" key="1">
    <citation type="journal article" date="2019" name="Environ. Microbiol.">
        <title>Fungal ecological strategies reflected in gene transcription - a case study of two litter decomposers.</title>
        <authorList>
            <person name="Barbi F."/>
            <person name="Kohler A."/>
            <person name="Barry K."/>
            <person name="Baskaran P."/>
            <person name="Daum C."/>
            <person name="Fauchery L."/>
            <person name="Ihrmark K."/>
            <person name="Kuo A."/>
            <person name="LaButti K."/>
            <person name="Lipzen A."/>
            <person name="Morin E."/>
            <person name="Grigoriev I.V."/>
            <person name="Henrissat B."/>
            <person name="Lindahl B."/>
            <person name="Martin F."/>
        </authorList>
    </citation>
    <scope>NUCLEOTIDE SEQUENCE</scope>
    <source>
        <strain evidence="1">JB14</strain>
    </source>
</reference>
<evidence type="ECO:0000313" key="2">
    <source>
        <dbReference type="Proteomes" id="UP000799118"/>
    </source>
</evidence>
<keyword evidence="2" id="KW-1185">Reference proteome</keyword>
<dbReference type="Proteomes" id="UP000799118">
    <property type="component" value="Unassembled WGS sequence"/>
</dbReference>
<organism evidence="1 2">
    <name type="scientific">Gymnopus androsaceus JB14</name>
    <dbReference type="NCBI Taxonomy" id="1447944"/>
    <lineage>
        <taxon>Eukaryota</taxon>
        <taxon>Fungi</taxon>
        <taxon>Dikarya</taxon>
        <taxon>Basidiomycota</taxon>
        <taxon>Agaricomycotina</taxon>
        <taxon>Agaricomycetes</taxon>
        <taxon>Agaricomycetidae</taxon>
        <taxon>Agaricales</taxon>
        <taxon>Marasmiineae</taxon>
        <taxon>Omphalotaceae</taxon>
        <taxon>Gymnopus</taxon>
    </lineage>
</organism>
<accession>A0A6A4IIH1</accession>
<dbReference type="AlphaFoldDB" id="A0A6A4IIH1"/>
<evidence type="ECO:0000313" key="1">
    <source>
        <dbReference type="EMBL" id="KAE9408807.1"/>
    </source>
</evidence>
<gene>
    <name evidence="1" type="ORF">BT96DRAFT_623612</name>
</gene>